<evidence type="ECO:0000256" key="1">
    <source>
        <dbReference type="ARBA" id="ARBA00023172"/>
    </source>
</evidence>
<dbReference type="GO" id="GO:0006310">
    <property type="term" value="P:DNA recombination"/>
    <property type="evidence" value="ECO:0007669"/>
    <property type="project" value="UniProtKB-KW"/>
</dbReference>
<dbReference type="SUPFAM" id="SSF56349">
    <property type="entry name" value="DNA breaking-rejoining enzymes"/>
    <property type="match status" value="1"/>
</dbReference>
<comment type="caution">
    <text evidence="2">The sequence shown here is derived from an EMBL/GenBank/DDBJ whole genome shotgun (WGS) entry which is preliminary data.</text>
</comment>
<gene>
    <name evidence="2" type="ORF">Zmor_018280</name>
</gene>
<dbReference type="Gene3D" id="1.10.443.10">
    <property type="entry name" value="Intergrase catalytic core"/>
    <property type="match status" value="1"/>
</dbReference>
<sequence length="116" mass="12586">MYSTASRQQYTGHCLRRSSATILADQGADMTTLKGFGGWSSDKVATGYVEDSLEQKIKMARKILIDSSVSASSCDVVENGVETATKENHSVELQGPSTGSAPVFEFHKCVVHFHDK</sequence>
<accession>A0AA38IE48</accession>
<name>A0AA38IE48_9CUCU</name>
<protein>
    <recommendedName>
        <fullName evidence="4">Tyr recombinase domain-containing protein</fullName>
    </recommendedName>
</protein>
<evidence type="ECO:0000313" key="3">
    <source>
        <dbReference type="Proteomes" id="UP001168821"/>
    </source>
</evidence>
<dbReference type="InterPro" id="IPR013762">
    <property type="entry name" value="Integrase-like_cat_sf"/>
</dbReference>
<dbReference type="GO" id="GO:0003677">
    <property type="term" value="F:DNA binding"/>
    <property type="evidence" value="ECO:0007669"/>
    <property type="project" value="InterPro"/>
</dbReference>
<dbReference type="AlphaFoldDB" id="A0AA38IE48"/>
<dbReference type="Proteomes" id="UP001168821">
    <property type="component" value="Unassembled WGS sequence"/>
</dbReference>
<proteinExistence type="predicted"/>
<evidence type="ECO:0008006" key="4">
    <source>
        <dbReference type="Google" id="ProtNLM"/>
    </source>
</evidence>
<dbReference type="GO" id="GO:0015074">
    <property type="term" value="P:DNA integration"/>
    <property type="evidence" value="ECO:0007669"/>
    <property type="project" value="InterPro"/>
</dbReference>
<reference evidence="2" key="1">
    <citation type="journal article" date="2023" name="G3 (Bethesda)">
        <title>Whole genome assemblies of Zophobas morio and Tenebrio molitor.</title>
        <authorList>
            <person name="Kaur S."/>
            <person name="Stinson S.A."/>
            <person name="diCenzo G.C."/>
        </authorList>
    </citation>
    <scope>NUCLEOTIDE SEQUENCE</scope>
    <source>
        <strain evidence="2">QUZm001</strain>
    </source>
</reference>
<organism evidence="2 3">
    <name type="scientific">Zophobas morio</name>
    <dbReference type="NCBI Taxonomy" id="2755281"/>
    <lineage>
        <taxon>Eukaryota</taxon>
        <taxon>Metazoa</taxon>
        <taxon>Ecdysozoa</taxon>
        <taxon>Arthropoda</taxon>
        <taxon>Hexapoda</taxon>
        <taxon>Insecta</taxon>
        <taxon>Pterygota</taxon>
        <taxon>Neoptera</taxon>
        <taxon>Endopterygota</taxon>
        <taxon>Coleoptera</taxon>
        <taxon>Polyphaga</taxon>
        <taxon>Cucujiformia</taxon>
        <taxon>Tenebrionidae</taxon>
        <taxon>Zophobas</taxon>
    </lineage>
</organism>
<evidence type="ECO:0000313" key="2">
    <source>
        <dbReference type="EMBL" id="KAJ3652302.1"/>
    </source>
</evidence>
<keyword evidence="3" id="KW-1185">Reference proteome</keyword>
<dbReference type="InterPro" id="IPR011010">
    <property type="entry name" value="DNA_brk_join_enz"/>
</dbReference>
<keyword evidence="1" id="KW-0233">DNA recombination</keyword>
<dbReference type="EMBL" id="JALNTZ010000005">
    <property type="protein sequence ID" value="KAJ3652302.1"/>
    <property type="molecule type" value="Genomic_DNA"/>
</dbReference>